<dbReference type="PANTHER" id="PTHR31642:SF324">
    <property type="entry name" value="SPERMIDINE HYDROXYCINNAMOYL TRANSFERASE"/>
    <property type="match status" value="1"/>
</dbReference>
<dbReference type="InterPro" id="IPR023213">
    <property type="entry name" value="CAT-like_dom_sf"/>
</dbReference>
<accession>A0AAV3P809</accession>
<dbReference type="AlphaFoldDB" id="A0AAV3P809"/>
<dbReference type="Proteomes" id="UP001454036">
    <property type="component" value="Unassembled WGS sequence"/>
</dbReference>
<dbReference type="GO" id="GO:0016747">
    <property type="term" value="F:acyltransferase activity, transferring groups other than amino-acyl groups"/>
    <property type="evidence" value="ECO:0007669"/>
    <property type="project" value="TreeGrafter"/>
</dbReference>
<name>A0AAV3P809_LITER</name>
<proteinExistence type="inferred from homology"/>
<dbReference type="Gene3D" id="3.30.559.10">
    <property type="entry name" value="Chloramphenicol acetyltransferase-like domain"/>
    <property type="match status" value="1"/>
</dbReference>
<evidence type="ECO:0000256" key="1">
    <source>
        <dbReference type="ARBA" id="ARBA00009861"/>
    </source>
</evidence>
<protein>
    <submittedName>
        <fullName evidence="2">Acetyltransferase</fullName>
    </submittedName>
</protein>
<sequence>MVAEKNNTEAIPIPPPVIKVQHIVKPCEPTPNHGMYLSGCDQIAAVTHTPTVYFYRSTTTSLPEAAKNMRDALSKALVVFYPVAGRVKWVEKGRVELYCNGEGVLLVEAESEASVDDYGDFMPTPELRQLIPTVDLVATPITEVPLLICQVTNSREISIFIS</sequence>
<keyword evidence="3" id="KW-1185">Reference proteome</keyword>
<evidence type="ECO:0000313" key="2">
    <source>
        <dbReference type="EMBL" id="GAA0146390.1"/>
    </source>
</evidence>
<organism evidence="2 3">
    <name type="scientific">Lithospermum erythrorhizon</name>
    <name type="common">Purple gromwell</name>
    <name type="synonym">Lithospermum officinale var. erythrorhizon</name>
    <dbReference type="NCBI Taxonomy" id="34254"/>
    <lineage>
        <taxon>Eukaryota</taxon>
        <taxon>Viridiplantae</taxon>
        <taxon>Streptophyta</taxon>
        <taxon>Embryophyta</taxon>
        <taxon>Tracheophyta</taxon>
        <taxon>Spermatophyta</taxon>
        <taxon>Magnoliopsida</taxon>
        <taxon>eudicotyledons</taxon>
        <taxon>Gunneridae</taxon>
        <taxon>Pentapetalae</taxon>
        <taxon>asterids</taxon>
        <taxon>lamiids</taxon>
        <taxon>Boraginales</taxon>
        <taxon>Boraginaceae</taxon>
        <taxon>Boraginoideae</taxon>
        <taxon>Lithospermeae</taxon>
        <taxon>Lithospermum</taxon>
    </lineage>
</organism>
<evidence type="ECO:0000313" key="3">
    <source>
        <dbReference type="Proteomes" id="UP001454036"/>
    </source>
</evidence>
<dbReference type="EMBL" id="BAABME010046589">
    <property type="protein sequence ID" value="GAA0146390.1"/>
    <property type="molecule type" value="Genomic_DNA"/>
</dbReference>
<gene>
    <name evidence="2" type="ORF">LIER_44074</name>
</gene>
<dbReference type="InterPro" id="IPR050317">
    <property type="entry name" value="Plant_Fungal_Acyltransferase"/>
</dbReference>
<comment type="similarity">
    <text evidence="1">Belongs to the plant acyltransferase family.</text>
</comment>
<dbReference type="Pfam" id="PF02458">
    <property type="entry name" value="Transferase"/>
    <property type="match status" value="1"/>
</dbReference>
<reference evidence="2 3" key="1">
    <citation type="submission" date="2024-01" db="EMBL/GenBank/DDBJ databases">
        <title>The complete chloroplast genome sequence of Lithospermum erythrorhizon: insights into the phylogenetic relationship among Boraginaceae species and the maternal lineages of purple gromwells.</title>
        <authorList>
            <person name="Okada T."/>
            <person name="Watanabe K."/>
        </authorList>
    </citation>
    <scope>NUCLEOTIDE SEQUENCE [LARGE SCALE GENOMIC DNA]</scope>
</reference>
<dbReference type="PANTHER" id="PTHR31642">
    <property type="entry name" value="TRICHOTHECENE 3-O-ACETYLTRANSFERASE"/>
    <property type="match status" value="1"/>
</dbReference>
<comment type="caution">
    <text evidence="2">The sequence shown here is derived from an EMBL/GenBank/DDBJ whole genome shotgun (WGS) entry which is preliminary data.</text>
</comment>